<evidence type="ECO:0000256" key="1">
    <source>
        <dbReference type="ARBA" id="ARBA00004123"/>
    </source>
</evidence>
<reference evidence="16" key="1">
    <citation type="journal article" date="2022" name="bioRxiv">
        <title>Sequencing and chromosome-scale assembly of the giantPleurodeles waltlgenome.</title>
        <authorList>
            <person name="Brown T."/>
            <person name="Elewa A."/>
            <person name="Iarovenko S."/>
            <person name="Subramanian E."/>
            <person name="Araus A.J."/>
            <person name="Petzold A."/>
            <person name="Susuki M."/>
            <person name="Suzuki K.-i.T."/>
            <person name="Hayashi T."/>
            <person name="Toyoda A."/>
            <person name="Oliveira C."/>
            <person name="Osipova E."/>
            <person name="Leigh N.D."/>
            <person name="Simon A."/>
            <person name="Yun M.H."/>
        </authorList>
    </citation>
    <scope>NUCLEOTIDE SEQUENCE</scope>
    <source>
        <strain evidence="16">20211129_DDA</strain>
        <tissue evidence="16">Liver</tissue>
    </source>
</reference>
<proteinExistence type="inferred from homology"/>
<keyword evidence="8 13" id="KW-0539">Nucleus</keyword>
<dbReference type="Gene3D" id="1.10.10.10">
    <property type="entry name" value="Winged helix-like DNA-binding domain superfamily/Winged helix DNA-binding domain"/>
    <property type="match status" value="1"/>
</dbReference>
<dbReference type="PANTHER" id="PTHR13989">
    <property type="entry name" value="REPLICATION PROTEIN A-RELATED"/>
    <property type="match status" value="1"/>
</dbReference>
<feature type="domain" description="CST complex subunit Stn1 N-terminal" evidence="15">
    <location>
        <begin position="39"/>
        <end position="96"/>
    </location>
</feature>
<comment type="function">
    <text evidence="13">Component of the CST complex. The CST complex binds single-stranded DNA with high affinity in a sequence-independent manner, while isolated subunits bind DNA with low affinity by themselves.</text>
</comment>
<organism evidence="16 17">
    <name type="scientific">Pleurodeles waltl</name>
    <name type="common">Iberian ribbed newt</name>
    <dbReference type="NCBI Taxonomy" id="8319"/>
    <lineage>
        <taxon>Eukaryota</taxon>
        <taxon>Metazoa</taxon>
        <taxon>Chordata</taxon>
        <taxon>Craniata</taxon>
        <taxon>Vertebrata</taxon>
        <taxon>Euteleostomi</taxon>
        <taxon>Amphibia</taxon>
        <taxon>Batrachia</taxon>
        <taxon>Caudata</taxon>
        <taxon>Salamandroidea</taxon>
        <taxon>Salamandridae</taxon>
        <taxon>Pleurodelinae</taxon>
        <taxon>Pleurodeles</taxon>
    </lineage>
</organism>
<keyword evidence="17" id="KW-1185">Reference proteome</keyword>
<name>A0AAV7QKU8_PLEWA</name>
<dbReference type="FunFam" id="2.40.50.140:FF:000181">
    <property type="entry name" value="CST complex subunit STN1"/>
    <property type="match status" value="1"/>
</dbReference>
<dbReference type="GO" id="GO:0010833">
    <property type="term" value="P:telomere maintenance via telomere lengthening"/>
    <property type="evidence" value="ECO:0007669"/>
    <property type="project" value="UniProtKB-UniRule"/>
</dbReference>
<dbReference type="InterPro" id="IPR042082">
    <property type="entry name" value="CST_Stn1_wHTH1_sf"/>
</dbReference>
<accession>A0AAV7QKU8</accession>
<comment type="similarity">
    <text evidence="3">Belongs to the CTC1 family.</text>
</comment>
<evidence type="ECO:0000256" key="3">
    <source>
        <dbReference type="ARBA" id="ARBA00006332"/>
    </source>
</evidence>
<evidence type="ECO:0000256" key="6">
    <source>
        <dbReference type="ARBA" id="ARBA00022895"/>
    </source>
</evidence>
<dbReference type="InterPro" id="IPR036388">
    <property type="entry name" value="WH-like_DNA-bd_sf"/>
</dbReference>
<dbReference type="SUPFAM" id="SSF50249">
    <property type="entry name" value="Nucleic acid-binding proteins"/>
    <property type="match status" value="1"/>
</dbReference>
<evidence type="ECO:0000256" key="4">
    <source>
        <dbReference type="ARBA" id="ARBA00017411"/>
    </source>
</evidence>
<evidence type="ECO:0000259" key="14">
    <source>
        <dbReference type="Pfam" id="PF09170"/>
    </source>
</evidence>
<evidence type="ECO:0000256" key="8">
    <source>
        <dbReference type="ARBA" id="ARBA00023242"/>
    </source>
</evidence>
<dbReference type="InterPro" id="IPR014647">
    <property type="entry name" value="Stn1"/>
</dbReference>
<keyword evidence="6 13" id="KW-0779">Telomere</keyword>
<dbReference type="PIRSF" id="PIRSF036950">
    <property type="entry name" value="UCP036950"/>
    <property type="match status" value="1"/>
</dbReference>
<dbReference type="GO" id="GO:0016233">
    <property type="term" value="P:telomere capping"/>
    <property type="evidence" value="ECO:0007669"/>
    <property type="project" value="InterPro"/>
</dbReference>
<dbReference type="AlphaFoldDB" id="A0AAV7QKU8"/>
<dbReference type="FunFam" id="1.10.10.10:FF:000275">
    <property type="entry name" value="CST complex subunit STN1"/>
    <property type="match status" value="1"/>
</dbReference>
<evidence type="ECO:0000259" key="15">
    <source>
        <dbReference type="Pfam" id="PF10451"/>
    </source>
</evidence>
<dbReference type="InterPro" id="IPR012340">
    <property type="entry name" value="NA-bd_OB-fold"/>
</dbReference>
<dbReference type="PANTHER" id="PTHR13989:SF33">
    <property type="entry name" value="CST COMPLEX SUBUNIT STN1"/>
    <property type="match status" value="1"/>
</dbReference>
<protein>
    <recommendedName>
        <fullName evidence="4 13">CST complex subunit STN1</fullName>
    </recommendedName>
    <alternativeName>
        <fullName evidence="10 13">Oligonucleotide/oligosaccharide-binding fold-containing protein 1</fullName>
    </alternativeName>
    <alternativeName>
        <fullName evidence="9 13">Suppressor of cdc thirteen homolog</fullName>
    </alternativeName>
</protein>
<dbReference type="Proteomes" id="UP001066276">
    <property type="component" value="Chromosome 6"/>
</dbReference>
<keyword evidence="5 13" id="KW-0158">Chromosome</keyword>
<evidence type="ECO:0000256" key="13">
    <source>
        <dbReference type="PIRNR" id="PIRNR036950"/>
    </source>
</evidence>
<dbReference type="InterPro" id="IPR036390">
    <property type="entry name" value="WH_DNA-bd_sf"/>
</dbReference>
<evidence type="ECO:0000256" key="7">
    <source>
        <dbReference type="ARBA" id="ARBA00023125"/>
    </source>
</evidence>
<evidence type="ECO:0000256" key="10">
    <source>
        <dbReference type="ARBA" id="ARBA00030852"/>
    </source>
</evidence>
<evidence type="ECO:0000256" key="11">
    <source>
        <dbReference type="ARBA" id="ARBA00053596"/>
    </source>
</evidence>
<gene>
    <name evidence="16" type="ORF">NDU88_007045</name>
</gene>
<dbReference type="EMBL" id="JANPWB010000010">
    <property type="protein sequence ID" value="KAJ1140700.1"/>
    <property type="molecule type" value="Genomic_DNA"/>
</dbReference>
<dbReference type="GO" id="GO:0043047">
    <property type="term" value="F:single-stranded telomeric DNA binding"/>
    <property type="evidence" value="ECO:0007669"/>
    <property type="project" value="UniProtKB-UniRule"/>
</dbReference>
<evidence type="ECO:0000313" key="16">
    <source>
        <dbReference type="EMBL" id="KAJ1140700.1"/>
    </source>
</evidence>
<feature type="domain" description="Stn1 C-terminal" evidence="14">
    <location>
        <begin position="201"/>
        <end position="360"/>
    </location>
</feature>
<evidence type="ECO:0000256" key="12">
    <source>
        <dbReference type="ARBA" id="ARBA00062855"/>
    </source>
</evidence>
<dbReference type="Pfam" id="PF10451">
    <property type="entry name" value="Stn1"/>
    <property type="match status" value="1"/>
</dbReference>
<dbReference type="SUPFAM" id="SSF46785">
    <property type="entry name" value="Winged helix' DNA-binding domain"/>
    <property type="match status" value="1"/>
</dbReference>
<evidence type="ECO:0000256" key="5">
    <source>
        <dbReference type="ARBA" id="ARBA00022454"/>
    </source>
</evidence>
<comment type="subunit">
    <text evidence="12 13">Component of the CST complex.</text>
</comment>
<evidence type="ECO:0000256" key="9">
    <source>
        <dbReference type="ARBA" id="ARBA00030039"/>
    </source>
</evidence>
<dbReference type="CDD" id="cd04483">
    <property type="entry name" value="hOBFC1_like"/>
    <property type="match status" value="1"/>
</dbReference>
<comment type="caution">
    <text evidence="16">The sequence shown here is derived from an EMBL/GenBank/DDBJ whole genome shotgun (WGS) entry which is preliminary data.</text>
</comment>
<dbReference type="Pfam" id="PF09170">
    <property type="entry name" value="STN1_2"/>
    <property type="match status" value="1"/>
</dbReference>
<dbReference type="GO" id="GO:1990879">
    <property type="term" value="C:CST complex"/>
    <property type="evidence" value="ECO:0007669"/>
    <property type="project" value="InterPro"/>
</dbReference>
<dbReference type="InterPro" id="IPR018856">
    <property type="entry name" value="Stn1_N"/>
</dbReference>
<comment type="subcellular location">
    <subcellularLocation>
        <location evidence="2">Chromosome</location>
        <location evidence="2">Telomere</location>
    </subcellularLocation>
    <subcellularLocation>
        <location evidence="1 13">Nucleus</location>
    </subcellularLocation>
</comment>
<comment type="function">
    <text evidence="11">Component of the CST complex proposed to act as a specialized replication factor promoting DNA replication under conditions of replication stress or natural replication barriers such as the telomere duplex. The CST complex binds single-stranded DNA with high affinity in a sequence-independent manner, while isolated subunits bind DNA with low affinity by themselves. Initially the CST complex has been proposed to protect telomeres from DNA degradation. However, the CST complex has been shown to be involved in several aspects of telomere replication.</text>
</comment>
<dbReference type="InterPro" id="IPR015253">
    <property type="entry name" value="CST_STN1_C"/>
</dbReference>
<keyword evidence="7 13" id="KW-0238">DNA-binding</keyword>
<evidence type="ECO:0000313" key="17">
    <source>
        <dbReference type="Proteomes" id="UP001066276"/>
    </source>
</evidence>
<dbReference type="Gene3D" id="1.10.10.980">
    <property type="entry name" value="CST, Suppressor of Cdc13 homolog, complex subunit STN1, N-terminal domain"/>
    <property type="match status" value="1"/>
</dbReference>
<dbReference type="Gene3D" id="2.40.50.140">
    <property type="entry name" value="Nucleic acid-binding proteins"/>
    <property type="match status" value="1"/>
</dbReference>
<dbReference type="InterPro" id="IPR040260">
    <property type="entry name" value="RFA2-like"/>
</dbReference>
<evidence type="ECO:0000256" key="2">
    <source>
        <dbReference type="ARBA" id="ARBA00004574"/>
    </source>
</evidence>
<sequence>MSHSGSFEEPPVLLWGLDPVFRAFAKLYIKDILELKQSEKVSGVFFYKQHPIKQVDILGIVVDKREKENFYRYGVDDSTGVISCTCWKKTRLLENSSFAATSTHRSTVGGLNLSGMLKNLKDEEFQKSNIEIGDVISVRGVIKVFREQREIVSSVYHKVEDPACDAQIFRMLDVPHLYRNVYDVPFKSSQDNDSSNETTTNVTHQLSEQVEDFLTKNTIQNFYPRELETVDSLMSLVSGKLRESQVNQSCPTTKEVRSLFTDAIGLLQKRGVVFLKSQKHDVYHTTDQDKELHKTTLGIIQADCRRHRHVEKGCHILHILNCVRQAYSSGVSEAVMKRVLNTLESESHIVSTMELHYTVF</sequence>